<dbReference type="Proteomes" id="UP000481153">
    <property type="component" value="Unassembled WGS sequence"/>
</dbReference>
<evidence type="ECO:0000256" key="2">
    <source>
        <dbReference type="SAM" id="Phobius"/>
    </source>
</evidence>
<evidence type="ECO:0000313" key="4">
    <source>
        <dbReference type="Proteomes" id="UP000481153"/>
    </source>
</evidence>
<evidence type="ECO:0000256" key="1">
    <source>
        <dbReference type="SAM" id="MobiDB-lite"/>
    </source>
</evidence>
<feature type="compositionally biased region" description="Polar residues" evidence="1">
    <location>
        <begin position="277"/>
        <end position="287"/>
    </location>
</feature>
<dbReference type="AlphaFoldDB" id="A0A6G0W7I6"/>
<feature type="region of interest" description="Disordered" evidence="1">
    <location>
        <begin position="25"/>
        <end position="86"/>
    </location>
</feature>
<proteinExistence type="predicted"/>
<gene>
    <name evidence="3" type="ORF">Ae201684_018709</name>
</gene>
<protein>
    <submittedName>
        <fullName evidence="3">Uncharacterized protein</fullName>
    </submittedName>
</protein>
<comment type="caution">
    <text evidence="3">The sequence shown here is derived from an EMBL/GenBank/DDBJ whole genome shotgun (WGS) entry which is preliminary data.</text>
</comment>
<feature type="transmembrane region" description="Helical" evidence="2">
    <location>
        <begin position="246"/>
        <end position="267"/>
    </location>
</feature>
<keyword evidence="2" id="KW-0472">Membrane</keyword>
<organism evidence="3 4">
    <name type="scientific">Aphanomyces euteiches</name>
    <dbReference type="NCBI Taxonomy" id="100861"/>
    <lineage>
        <taxon>Eukaryota</taxon>
        <taxon>Sar</taxon>
        <taxon>Stramenopiles</taxon>
        <taxon>Oomycota</taxon>
        <taxon>Saprolegniomycetes</taxon>
        <taxon>Saprolegniales</taxon>
        <taxon>Verrucalvaceae</taxon>
        <taxon>Aphanomyces</taxon>
    </lineage>
</organism>
<keyword evidence="4" id="KW-1185">Reference proteome</keyword>
<feature type="compositionally biased region" description="Low complexity" evidence="1">
    <location>
        <begin position="51"/>
        <end position="85"/>
    </location>
</feature>
<feature type="region of interest" description="Disordered" evidence="1">
    <location>
        <begin position="276"/>
        <end position="332"/>
    </location>
</feature>
<name>A0A6G0W7I6_9STRA</name>
<accession>A0A6G0W7I6</accession>
<feature type="compositionally biased region" description="Acidic residues" evidence="1">
    <location>
        <begin position="292"/>
        <end position="305"/>
    </location>
</feature>
<sequence length="354" mass="38382">MACVEEYRICEDFRTGELTQLLRDPKNNCKYPSCPPGSAEVQEDVDPYDNPTTTTPTTSSATTPSPATSSAAGAPTGTTKTPSPTIVDESALVTTKWINIDSNHSGSLTKATYRAFAAYNRTNVCDELHVAAVSYEKMVGTIPSAPQVYSIVAQVTCKLESEQRVAGKYVLHFEESPANHFELTMCGHTQDGTIINWIAVDNGVTVCQTPTEKDVFESQAVEHVDHKASTGLSDFVNKLKAGDTRALAVTGVGIVACLLIVLVVVVYRSRRLRRYQATETASGTPTNKIGEEMEDESKEDEETTIEESSKDEVEEDEPSTTTGLRADMKVAADKVDEAAEAGKFMNSPSLRHQV</sequence>
<keyword evidence="2" id="KW-0812">Transmembrane</keyword>
<dbReference type="VEuPathDB" id="FungiDB:AeMF1_018219"/>
<evidence type="ECO:0000313" key="3">
    <source>
        <dbReference type="EMBL" id="KAF0722072.1"/>
    </source>
</evidence>
<dbReference type="EMBL" id="VJMJ01000349">
    <property type="protein sequence ID" value="KAF0722072.1"/>
    <property type="molecule type" value="Genomic_DNA"/>
</dbReference>
<keyword evidence="2" id="KW-1133">Transmembrane helix</keyword>
<reference evidence="3 4" key="1">
    <citation type="submission" date="2019-07" db="EMBL/GenBank/DDBJ databases">
        <title>Genomics analysis of Aphanomyces spp. identifies a new class of oomycete effector associated with host adaptation.</title>
        <authorList>
            <person name="Gaulin E."/>
        </authorList>
    </citation>
    <scope>NUCLEOTIDE SEQUENCE [LARGE SCALE GENOMIC DNA]</scope>
    <source>
        <strain evidence="3 4">ATCC 201684</strain>
    </source>
</reference>